<evidence type="ECO:0000256" key="6">
    <source>
        <dbReference type="HAMAP-Rule" id="MF_01877"/>
    </source>
</evidence>
<comment type="caution">
    <text evidence="8">The sequence shown here is derived from an EMBL/GenBank/DDBJ whole genome shotgun (WGS) entry which is preliminary data.</text>
</comment>
<evidence type="ECO:0000256" key="4">
    <source>
        <dbReference type="ARBA" id="ARBA00022679"/>
    </source>
</evidence>
<dbReference type="CDD" id="cd11648">
    <property type="entry name" value="RsmI"/>
    <property type="match status" value="1"/>
</dbReference>
<dbReference type="PANTHER" id="PTHR46111">
    <property type="entry name" value="RIBOSOMAL RNA SMALL SUBUNIT METHYLTRANSFERASE I"/>
    <property type="match status" value="1"/>
</dbReference>
<comment type="similarity">
    <text evidence="6">Belongs to the methyltransferase superfamily. RsmI family.</text>
</comment>
<reference evidence="8 9" key="1">
    <citation type="submission" date="2017-11" db="EMBL/GenBank/DDBJ databases">
        <title>Animal gut microbial communities from fecal samples from Wisconsin, USA.</title>
        <authorList>
            <person name="Neumann A."/>
        </authorList>
    </citation>
    <scope>NUCLEOTIDE SEQUENCE [LARGE SCALE GENOMIC DNA]</scope>
    <source>
        <strain evidence="8 9">UWS3</strain>
    </source>
</reference>
<proteinExistence type="inferred from homology"/>
<feature type="domain" description="Tetrapyrrole methylase" evidence="7">
    <location>
        <begin position="3"/>
        <end position="202"/>
    </location>
</feature>
<comment type="subcellular location">
    <subcellularLocation>
        <location evidence="6">Cytoplasm</location>
    </subcellularLocation>
</comment>
<accession>A0A2M9A5E0</accession>
<keyword evidence="2 6" id="KW-0698">rRNA processing</keyword>
<dbReference type="Proteomes" id="UP000231134">
    <property type="component" value="Unassembled WGS sequence"/>
</dbReference>
<keyword evidence="3 6" id="KW-0489">Methyltransferase</keyword>
<evidence type="ECO:0000259" key="7">
    <source>
        <dbReference type="Pfam" id="PF00590"/>
    </source>
</evidence>
<dbReference type="InterPro" id="IPR014776">
    <property type="entry name" value="4pyrrole_Mease_sub2"/>
</dbReference>
<dbReference type="OrthoDB" id="9809084at2"/>
<dbReference type="EC" id="2.1.1.198" evidence="6"/>
<keyword evidence="1 6" id="KW-0963">Cytoplasm</keyword>
<dbReference type="Gene3D" id="3.40.1010.10">
    <property type="entry name" value="Cobalt-precorrin-4 Transmethylase, Domain 1"/>
    <property type="match status" value="1"/>
</dbReference>
<dbReference type="AlphaFoldDB" id="A0A2M9A5E0"/>
<keyword evidence="4 6" id="KW-0808">Transferase</keyword>
<evidence type="ECO:0000256" key="5">
    <source>
        <dbReference type="ARBA" id="ARBA00022691"/>
    </source>
</evidence>
<evidence type="ECO:0000256" key="1">
    <source>
        <dbReference type="ARBA" id="ARBA00022490"/>
    </source>
</evidence>
<dbReference type="Pfam" id="PF00590">
    <property type="entry name" value="TP_methylase"/>
    <property type="match status" value="1"/>
</dbReference>
<dbReference type="SUPFAM" id="SSF53790">
    <property type="entry name" value="Tetrapyrrole methylase"/>
    <property type="match status" value="1"/>
</dbReference>
<dbReference type="GO" id="GO:0005737">
    <property type="term" value="C:cytoplasm"/>
    <property type="evidence" value="ECO:0007669"/>
    <property type="project" value="UniProtKB-SubCell"/>
</dbReference>
<dbReference type="PANTHER" id="PTHR46111:SF1">
    <property type="entry name" value="RIBOSOMAL RNA SMALL SUBUNIT METHYLTRANSFERASE I"/>
    <property type="match status" value="1"/>
</dbReference>
<comment type="catalytic activity">
    <reaction evidence="6">
        <text>cytidine(1402) in 16S rRNA + S-adenosyl-L-methionine = 2'-O-methylcytidine(1402) in 16S rRNA + S-adenosyl-L-homocysteine + H(+)</text>
        <dbReference type="Rhea" id="RHEA:42924"/>
        <dbReference type="Rhea" id="RHEA-COMP:10285"/>
        <dbReference type="Rhea" id="RHEA-COMP:10286"/>
        <dbReference type="ChEBI" id="CHEBI:15378"/>
        <dbReference type="ChEBI" id="CHEBI:57856"/>
        <dbReference type="ChEBI" id="CHEBI:59789"/>
        <dbReference type="ChEBI" id="CHEBI:74495"/>
        <dbReference type="ChEBI" id="CHEBI:82748"/>
        <dbReference type="EC" id="2.1.1.198"/>
    </reaction>
</comment>
<comment type="function">
    <text evidence="6">Catalyzes the 2'-O-methylation of the ribose of cytidine 1402 (C1402) in 16S rRNA.</text>
</comment>
<dbReference type="NCBIfam" id="TIGR00096">
    <property type="entry name" value="16S rRNA (cytidine(1402)-2'-O)-methyltransferase"/>
    <property type="match status" value="1"/>
</dbReference>
<evidence type="ECO:0000313" key="9">
    <source>
        <dbReference type="Proteomes" id="UP000231134"/>
    </source>
</evidence>
<protein>
    <recommendedName>
        <fullName evidence="6">Ribosomal RNA small subunit methyltransferase I</fullName>
        <ecNumber evidence="6">2.1.1.198</ecNumber>
    </recommendedName>
    <alternativeName>
        <fullName evidence="6">16S rRNA 2'-O-ribose C1402 methyltransferase</fullName>
    </alternativeName>
    <alternativeName>
        <fullName evidence="6">rRNA (cytidine-2'-O-)-methyltransferase RsmI</fullName>
    </alternativeName>
</protein>
<evidence type="ECO:0000313" key="8">
    <source>
        <dbReference type="EMBL" id="PJJ40909.1"/>
    </source>
</evidence>
<dbReference type="HAMAP" id="MF_01877">
    <property type="entry name" value="16SrRNA_methyltr_I"/>
    <property type="match status" value="1"/>
</dbReference>
<gene>
    <name evidence="6" type="primary">rsmI</name>
    <name evidence="8" type="ORF">BGX16_0861</name>
</gene>
<dbReference type="InterPro" id="IPR014777">
    <property type="entry name" value="4pyrrole_Mease_sub1"/>
</dbReference>
<dbReference type="PIRSF" id="PIRSF005917">
    <property type="entry name" value="MTase_YraL"/>
    <property type="match status" value="1"/>
</dbReference>
<dbReference type="InterPro" id="IPR000878">
    <property type="entry name" value="4pyrrol_Mease"/>
</dbReference>
<dbReference type="RefSeq" id="WP_100424941.1">
    <property type="nucleotide sequence ID" value="NZ_JAQXKX010000050.1"/>
</dbReference>
<evidence type="ECO:0000256" key="3">
    <source>
        <dbReference type="ARBA" id="ARBA00022603"/>
    </source>
</evidence>
<evidence type="ECO:0000256" key="2">
    <source>
        <dbReference type="ARBA" id="ARBA00022552"/>
    </source>
</evidence>
<sequence>MHTLYVVATPIGNLEDMTYRAVRILKEVPLVLAEDTRHSRLLFDHFDIHTPMESYHDFNKEEVTPKYVEYLKNEGDIAIISDAGTPGIADPAFNLVRECVREGIDVRSVPGACAMINALVSSGMPTDRFRFENFSPKKSAQRLHLLEKLKETADSTLIFYASPHNLVKFIGEIQQVFGETPIALMRELTKKFEEHLVATPSELLEHYKKCNPKGEYVLLFHPQGKGGL</sequence>
<keyword evidence="5 6" id="KW-0949">S-adenosyl-L-methionine</keyword>
<name>A0A2M9A5E0_9BACT</name>
<dbReference type="InterPro" id="IPR008189">
    <property type="entry name" value="rRNA_ssu_MeTfrase_I"/>
</dbReference>
<organism evidence="8 9">
    <name type="scientific">Hallerella succinigenes</name>
    <dbReference type="NCBI Taxonomy" id="1896222"/>
    <lineage>
        <taxon>Bacteria</taxon>
        <taxon>Pseudomonadati</taxon>
        <taxon>Fibrobacterota</taxon>
        <taxon>Fibrobacteria</taxon>
        <taxon>Fibrobacterales</taxon>
        <taxon>Fibrobacteraceae</taxon>
        <taxon>Hallerella</taxon>
    </lineage>
</organism>
<dbReference type="EMBL" id="PGEX01000001">
    <property type="protein sequence ID" value="PJJ40909.1"/>
    <property type="molecule type" value="Genomic_DNA"/>
</dbReference>
<dbReference type="GO" id="GO:0070677">
    <property type="term" value="F:rRNA (cytosine-2'-O-)-methyltransferase activity"/>
    <property type="evidence" value="ECO:0007669"/>
    <property type="project" value="UniProtKB-UniRule"/>
</dbReference>
<dbReference type="Gene3D" id="3.30.950.10">
    <property type="entry name" value="Methyltransferase, Cobalt-precorrin-4 Transmethylase, Domain 2"/>
    <property type="match status" value="1"/>
</dbReference>
<dbReference type="InterPro" id="IPR035996">
    <property type="entry name" value="4pyrrol_Methylase_sf"/>
</dbReference>
<keyword evidence="9" id="KW-1185">Reference proteome</keyword>